<feature type="compositionally biased region" description="Low complexity" evidence="3">
    <location>
        <begin position="365"/>
        <end position="374"/>
    </location>
</feature>
<organism evidence="6 7">
    <name type="scientific">Neodiprion lecontei</name>
    <name type="common">Redheaded pine sawfly</name>
    <dbReference type="NCBI Taxonomy" id="441921"/>
    <lineage>
        <taxon>Eukaryota</taxon>
        <taxon>Metazoa</taxon>
        <taxon>Ecdysozoa</taxon>
        <taxon>Arthropoda</taxon>
        <taxon>Hexapoda</taxon>
        <taxon>Insecta</taxon>
        <taxon>Pterygota</taxon>
        <taxon>Neoptera</taxon>
        <taxon>Endopterygota</taxon>
        <taxon>Hymenoptera</taxon>
        <taxon>Tenthredinoidea</taxon>
        <taxon>Diprionidae</taxon>
        <taxon>Diprioninae</taxon>
        <taxon>Neodiprion</taxon>
    </lineage>
</organism>
<dbReference type="InterPro" id="IPR035914">
    <property type="entry name" value="Sperma_CUB_dom_sf"/>
</dbReference>
<evidence type="ECO:0000256" key="1">
    <source>
        <dbReference type="ARBA" id="ARBA00023157"/>
    </source>
</evidence>
<dbReference type="PANTHER" id="PTHR47537">
    <property type="entry name" value="CUBILIN"/>
    <property type="match status" value="1"/>
</dbReference>
<comment type="caution">
    <text evidence="2">Lacks conserved residue(s) required for the propagation of feature annotation.</text>
</comment>
<proteinExistence type="predicted"/>
<evidence type="ECO:0000256" key="3">
    <source>
        <dbReference type="SAM" id="MobiDB-lite"/>
    </source>
</evidence>
<dbReference type="SMART" id="SM00042">
    <property type="entry name" value="CUB"/>
    <property type="match status" value="2"/>
</dbReference>
<evidence type="ECO:0000256" key="2">
    <source>
        <dbReference type="PROSITE-ProRule" id="PRU00059"/>
    </source>
</evidence>
<dbReference type="Pfam" id="PF00431">
    <property type="entry name" value="CUB"/>
    <property type="match status" value="1"/>
</dbReference>
<feature type="domain" description="CUB" evidence="5">
    <location>
        <begin position="242"/>
        <end position="359"/>
    </location>
</feature>
<dbReference type="CDD" id="cd00041">
    <property type="entry name" value="CUB"/>
    <property type="match status" value="1"/>
</dbReference>
<feature type="chain" id="PRO_5047358443" evidence="4">
    <location>
        <begin position="18"/>
        <end position="860"/>
    </location>
</feature>
<keyword evidence="1" id="KW-1015">Disulfide bond</keyword>
<evidence type="ECO:0000313" key="7">
    <source>
        <dbReference type="RefSeq" id="XP_046596164.1"/>
    </source>
</evidence>
<feature type="compositionally biased region" description="Basic and acidic residues" evidence="3">
    <location>
        <begin position="396"/>
        <end position="406"/>
    </location>
</feature>
<dbReference type="Gene3D" id="2.60.120.290">
    <property type="entry name" value="Spermadhesin, CUB domain"/>
    <property type="match status" value="2"/>
</dbReference>
<feature type="region of interest" description="Disordered" evidence="3">
    <location>
        <begin position="816"/>
        <end position="839"/>
    </location>
</feature>
<dbReference type="InterPro" id="IPR000859">
    <property type="entry name" value="CUB_dom"/>
</dbReference>
<evidence type="ECO:0000259" key="5">
    <source>
        <dbReference type="PROSITE" id="PS01180"/>
    </source>
</evidence>
<protein>
    <submittedName>
        <fullName evidence="7">Uncharacterized protein LOC107219515</fullName>
    </submittedName>
</protein>
<dbReference type="PANTHER" id="PTHR47537:SF3">
    <property type="entry name" value="CUB DOMAIN-CONTAINING PROTEIN"/>
    <property type="match status" value="1"/>
</dbReference>
<accession>A0ABM3G7B0</accession>
<dbReference type="Proteomes" id="UP000829291">
    <property type="component" value="Chromosome 5"/>
</dbReference>
<feature type="region of interest" description="Disordered" evidence="3">
    <location>
        <begin position="365"/>
        <end position="406"/>
    </location>
</feature>
<dbReference type="RefSeq" id="XP_046596164.1">
    <property type="nucleotide sequence ID" value="XM_046740208.1"/>
</dbReference>
<name>A0ABM3G7B0_NEOLC</name>
<dbReference type="SUPFAM" id="SSF49854">
    <property type="entry name" value="Spermadhesin, CUB domain"/>
    <property type="match status" value="2"/>
</dbReference>
<feature type="signal peptide" evidence="4">
    <location>
        <begin position="1"/>
        <end position="17"/>
    </location>
</feature>
<gene>
    <name evidence="7" type="primary">LOC107219515</name>
</gene>
<dbReference type="PROSITE" id="PS01180">
    <property type="entry name" value="CUB"/>
    <property type="match status" value="2"/>
</dbReference>
<evidence type="ECO:0000313" key="6">
    <source>
        <dbReference type="Proteomes" id="UP000829291"/>
    </source>
</evidence>
<dbReference type="InterPro" id="IPR053207">
    <property type="entry name" value="Non-NMDA_GluR_Accessory"/>
</dbReference>
<feature type="domain" description="CUB" evidence="5">
    <location>
        <begin position="104"/>
        <end position="220"/>
    </location>
</feature>
<sequence>MTAFQALITTLFAIQWGIDLNKLTTLTGTASVVANAQLIWTPIYVGGSSQVDLWTQSTEGCACSFNSTRTDCACCVQSGGCSCGDSSPHRCAQCGLEQNCANMCNMTLDSKQLLNKSGRGFGQIKSPALTGPTRCTYRFVPDTGQRVELQIYRLVSIGRHNGSMCEGGWLQLESGARVCGQNERFDPPVVLFSDKDSTTLQMQINEKTVRSQFLAYFSFTSTTSTSVGWPARGGKSVNNTECDWVYEDTDCRKECVLASPGYPGVYAPNTRCRYLVTSGPHVAVTIKFTAVLLPYNHCTSDYIAVYSGPTISSPVLAMLCGNKKTSVTHAGQNILVEFRSGPGVPPFDYNGFVATLNFQEITTESPTTVATETTSRANDVGKFGNGGGGGPNIRTHNQDHRREHRLNSCDLEVRGDEVRAGNHDTRGKPKSTACRLVLRGGSYDSVHVSLTSYNLSAPTCRSMIEIFDGSLEGGSTGSTKSLKRICSPAQRIPGDAESTDKYAESERYSSTGREMTVVLRRASNTPRDEEYMDAVYYFHDEREGGTQQPASVCDVEYFGLSSPKNGSVVHPAPHRLFSLEGPLKCRQHFIPAANQSVIITLQSTNKRISNSACDTQCGDSGCRCFANRSLDEIDHLQLVSETGHIVSCLCGSYQDWLPVGVRSWTPVYIEWSRSSRGGLDFKATYRFTEDAFCGDHSTTRPQGEVTSGDLANEIVKLNRFYQQKCTWVLDSQTDRQLTVEVESNQSKPCTAWNLTIHEYSSSGDPAGPRLHTFCSRDRHKNFTLPWKMNTVVVRLQALSRTAPQYVMRWRSDSVTANTRKSAPSPAPNQVAGSSRSSRESRRMIIAMTLVAAAAKSLPRV</sequence>
<reference evidence="7" key="1">
    <citation type="submission" date="2025-08" db="UniProtKB">
        <authorList>
            <consortium name="RefSeq"/>
        </authorList>
    </citation>
    <scope>IDENTIFICATION</scope>
    <source>
        <tissue evidence="7">Thorax and Abdomen</tissue>
    </source>
</reference>
<dbReference type="GeneID" id="107219515"/>
<evidence type="ECO:0000256" key="4">
    <source>
        <dbReference type="SAM" id="SignalP"/>
    </source>
</evidence>
<keyword evidence="4" id="KW-0732">Signal</keyword>
<keyword evidence="6" id="KW-1185">Reference proteome</keyword>